<comment type="caution">
    <text evidence="2">The sequence shown here is derived from an EMBL/GenBank/DDBJ whole genome shotgun (WGS) entry which is preliminary data.</text>
</comment>
<evidence type="ECO:0000313" key="3">
    <source>
        <dbReference type="Proteomes" id="UP000319498"/>
    </source>
</evidence>
<dbReference type="PANTHER" id="PTHR40034:SF1">
    <property type="entry name" value="BSL5891 PROTEIN"/>
    <property type="match status" value="1"/>
</dbReference>
<feature type="transmembrane region" description="Helical" evidence="1">
    <location>
        <begin position="16"/>
        <end position="33"/>
    </location>
</feature>
<keyword evidence="1" id="KW-0812">Transmembrane</keyword>
<evidence type="ECO:0000313" key="2">
    <source>
        <dbReference type="EMBL" id="GED56347.1"/>
    </source>
</evidence>
<keyword evidence="1" id="KW-1133">Transmembrane helix</keyword>
<dbReference type="InterPro" id="IPR021741">
    <property type="entry name" value="DUF3311"/>
</dbReference>
<dbReference type="Proteomes" id="UP000319498">
    <property type="component" value="Unassembled WGS sequence"/>
</dbReference>
<keyword evidence="1" id="KW-0472">Membrane</keyword>
<organism evidence="2 3">
    <name type="scientific">Brevibacillus formosus</name>
    <dbReference type="NCBI Taxonomy" id="54913"/>
    <lineage>
        <taxon>Bacteria</taxon>
        <taxon>Bacillati</taxon>
        <taxon>Bacillota</taxon>
        <taxon>Bacilli</taxon>
        <taxon>Bacillales</taxon>
        <taxon>Paenibacillaceae</taxon>
        <taxon>Brevibacillus</taxon>
    </lineage>
</organism>
<dbReference type="EMBL" id="BJOL01000002">
    <property type="protein sequence ID" value="GED56347.1"/>
    <property type="molecule type" value="Genomic_DNA"/>
</dbReference>
<accession>A0ABQ0T0N4</accession>
<dbReference type="PANTHER" id="PTHR40034">
    <property type="entry name" value="BSL5891 PROTEIN"/>
    <property type="match status" value="1"/>
</dbReference>
<gene>
    <name evidence="2" type="ORF">BFO01nite_04790</name>
</gene>
<evidence type="ECO:0000256" key="1">
    <source>
        <dbReference type="SAM" id="Phobius"/>
    </source>
</evidence>
<feature type="transmembrane region" description="Helical" evidence="1">
    <location>
        <begin position="39"/>
        <end position="64"/>
    </location>
</feature>
<reference evidence="2 3" key="1">
    <citation type="submission" date="2019-06" db="EMBL/GenBank/DDBJ databases">
        <title>Whole genome shotgun sequence of Brevibacillus formosus NBRC 15716.</title>
        <authorList>
            <person name="Hosoyama A."/>
            <person name="Uohara A."/>
            <person name="Ohji S."/>
            <person name="Ichikawa N."/>
        </authorList>
    </citation>
    <scope>NUCLEOTIDE SEQUENCE [LARGE SCALE GENOMIC DNA]</scope>
    <source>
        <strain evidence="2 3">NBRC 15716</strain>
    </source>
</reference>
<keyword evidence="3" id="KW-1185">Reference proteome</keyword>
<dbReference type="Pfam" id="PF11755">
    <property type="entry name" value="DUF3311"/>
    <property type="match status" value="1"/>
</dbReference>
<name>A0ABQ0T0N4_9BACL</name>
<proteinExistence type="predicted"/>
<sequence length="76" mass="8468">MGQIEQTGGSRMKARDWLGVLPFIGMLGGIPFVNRVEPYVLGMPFVLFWIVLWVVLTSAIMAFLNKIDPATKEDGQ</sequence>
<protein>
    <submittedName>
        <fullName evidence="2">Membrane protein</fullName>
    </submittedName>
</protein>